<evidence type="ECO:0000256" key="1">
    <source>
        <dbReference type="SAM" id="MobiDB-lite"/>
    </source>
</evidence>
<dbReference type="EMBL" id="KB468168">
    <property type="protein sequence ID" value="PCH44916.1"/>
    <property type="molecule type" value="Genomic_DNA"/>
</dbReference>
<evidence type="ECO:0000313" key="2">
    <source>
        <dbReference type="EMBL" id="PCH44916.1"/>
    </source>
</evidence>
<accession>A0A2H3JRY5</accession>
<feature type="compositionally biased region" description="Polar residues" evidence="1">
    <location>
        <begin position="12"/>
        <end position="26"/>
    </location>
</feature>
<sequence>MCYDSDLASAKSGPSASITPRPQLQPQRRAISCECGEADRRAAAGSRQSERARTRTWQRGLLVALLLLQTTQKPTAKPGRVARLLHTAAAFPTAVACTAAGHAWR</sequence>
<dbReference type="AlphaFoldDB" id="A0A2H3JRY5"/>
<gene>
    <name evidence="2" type="ORF">WOLCODRAFT_154943</name>
</gene>
<evidence type="ECO:0000313" key="3">
    <source>
        <dbReference type="Proteomes" id="UP000218811"/>
    </source>
</evidence>
<protein>
    <submittedName>
        <fullName evidence="2">Uncharacterized protein</fullName>
    </submittedName>
</protein>
<reference evidence="2 3" key="1">
    <citation type="journal article" date="2012" name="Science">
        <title>The Paleozoic origin of enzymatic lignin decomposition reconstructed from 31 fungal genomes.</title>
        <authorList>
            <person name="Floudas D."/>
            <person name="Binder M."/>
            <person name="Riley R."/>
            <person name="Barry K."/>
            <person name="Blanchette R.A."/>
            <person name="Henrissat B."/>
            <person name="Martinez A.T."/>
            <person name="Otillar R."/>
            <person name="Spatafora J.W."/>
            <person name="Yadav J.S."/>
            <person name="Aerts A."/>
            <person name="Benoit I."/>
            <person name="Boyd A."/>
            <person name="Carlson A."/>
            <person name="Copeland A."/>
            <person name="Coutinho P.M."/>
            <person name="de Vries R.P."/>
            <person name="Ferreira P."/>
            <person name="Findley K."/>
            <person name="Foster B."/>
            <person name="Gaskell J."/>
            <person name="Glotzer D."/>
            <person name="Gorecki P."/>
            <person name="Heitman J."/>
            <person name="Hesse C."/>
            <person name="Hori C."/>
            <person name="Igarashi K."/>
            <person name="Jurgens J.A."/>
            <person name="Kallen N."/>
            <person name="Kersten P."/>
            <person name="Kohler A."/>
            <person name="Kuees U."/>
            <person name="Kumar T.K.A."/>
            <person name="Kuo A."/>
            <person name="LaButti K."/>
            <person name="Larrondo L.F."/>
            <person name="Lindquist E."/>
            <person name="Ling A."/>
            <person name="Lombard V."/>
            <person name="Lucas S."/>
            <person name="Lundell T."/>
            <person name="Martin R."/>
            <person name="McLaughlin D.J."/>
            <person name="Morgenstern I."/>
            <person name="Morin E."/>
            <person name="Murat C."/>
            <person name="Nagy L.G."/>
            <person name="Nolan M."/>
            <person name="Ohm R.A."/>
            <person name="Patyshakuliyeva A."/>
            <person name="Rokas A."/>
            <person name="Ruiz-Duenas F.J."/>
            <person name="Sabat G."/>
            <person name="Salamov A."/>
            <person name="Samejima M."/>
            <person name="Schmutz J."/>
            <person name="Slot J.C."/>
            <person name="St John F."/>
            <person name="Stenlid J."/>
            <person name="Sun H."/>
            <person name="Sun S."/>
            <person name="Syed K."/>
            <person name="Tsang A."/>
            <person name="Wiebenga A."/>
            <person name="Young D."/>
            <person name="Pisabarro A."/>
            <person name="Eastwood D.C."/>
            <person name="Martin F."/>
            <person name="Cullen D."/>
            <person name="Grigoriev I.V."/>
            <person name="Hibbett D.S."/>
        </authorList>
    </citation>
    <scope>NUCLEOTIDE SEQUENCE [LARGE SCALE GENOMIC DNA]</scope>
    <source>
        <strain evidence="2 3">MD-104</strain>
    </source>
</reference>
<dbReference type="Proteomes" id="UP000218811">
    <property type="component" value="Unassembled WGS sequence"/>
</dbReference>
<proteinExistence type="predicted"/>
<name>A0A2H3JRY5_WOLCO</name>
<organism evidence="2 3">
    <name type="scientific">Wolfiporia cocos (strain MD-104)</name>
    <name type="common">Brown rot fungus</name>
    <dbReference type="NCBI Taxonomy" id="742152"/>
    <lineage>
        <taxon>Eukaryota</taxon>
        <taxon>Fungi</taxon>
        <taxon>Dikarya</taxon>
        <taxon>Basidiomycota</taxon>
        <taxon>Agaricomycotina</taxon>
        <taxon>Agaricomycetes</taxon>
        <taxon>Polyporales</taxon>
        <taxon>Phaeolaceae</taxon>
        <taxon>Wolfiporia</taxon>
    </lineage>
</organism>
<keyword evidence="3" id="KW-1185">Reference proteome</keyword>
<feature type="region of interest" description="Disordered" evidence="1">
    <location>
        <begin position="1"/>
        <end position="30"/>
    </location>
</feature>